<dbReference type="RefSeq" id="WP_267564698.1">
    <property type="nucleotide sequence ID" value="NZ_JAPNTZ010000007.1"/>
</dbReference>
<reference evidence="2" key="1">
    <citation type="submission" date="2022-11" db="EMBL/GenBank/DDBJ databases">
        <authorList>
            <person name="Somphong A."/>
            <person name="Phongsopitanun W."/>
        </authorList>
    </citation>
    <scope>NUCLEOTIDE SEQUENCE</scope>
    <source>
        <strain evidence="2">Pm04-4</strain>
    </source>
</reference>
<feature type="region of interest" description="Disordered" evidence="1">
    <location>
        <begin position="133"/>
        <end position="156"/>
    </location>
</feature>
<evidence type="ECO:0000313" key="3">
    <source>
        <dbReference type="Proteomes" id="UP001151002"/>
    </source>
</evidence>
<accession>A0ABT4B1X4</accession>
<name>A0ABT4B1X4_9ACTN</name>
<evidence type="ECO:0008006" key="4">
    <source>
        <dbReference type="Google" id="ProtNLM"/>
    </source>
</evidence>
<protein>
    <recommendedName>
        <fullName evidence="4">Recombinase domain-containing protein</fullName>
    </recommendedName>
</protein>
<dbReference type="Proteomes" id="UP001151002">
    <property type="component" value="Unassembled WGS sequence"/>
</dbReference>
<organism evidence="2 3">
    <name type="scientific">Paractinoplanes pyxinae</name>
    <dbReference type="NCBI Taxonomy" id="2997416"/>
    <lineage>
        <taxon>Bacteria</taxon>
        <taxon>Bacillati</taxon>
        <taxon>Actinomycetota</taxon>
        <taxon>Actinomycetes</taxon>
        <taxon>Micromonosporales</taxon>
        <taxon>Micromonosporaceae</taxon>
        <taxon>Paractinoplanes</taxon>
    </lineage>
</organism>
<keyword evidence="3" id="KW-1185">Reference proteome</keyword>
<dbReference type="EMBL" id="JAPNTZ010000007">
    <property type="protein sequence ID" value="MCY1140474.1"/>
    <property type="molecule type" value="Genomic_DNA"/>
</dbReference>
<gene>
    <name evidence="2" type="ORF">OWR29_20955</name>
</gene>
<comment type="caution">
    <text evidence="2">The sequence shown here is derived from an EMBL/GenBank/DDBJ whole genome shotgun (WGS) entry which is preliminary data.</text>
</comment>
<evidence type="ECO:0000256" key="1">
    <source>
        <dbReference type="SAM" id="MobiDB-lite"/>
    </source>
</evidence>
<proteinExistence type="predicted"/>
<sequence length="156" mass="16773">MIRQRPAPVVTPEELRRRLIAERTIEALAALRRQGVRLGRPRRCPDDVLVRVVTARAAGARLTEICAHLNADGVQTPAGGTRWYPSHLSRLLRTQDARRLLGLALTPASSYAPVGGQPSGRCAQADGVTSVSIRPQALRAAPGRLEPATAPTSPPR</sequence>
<evidence type="ECO:0000313" key="2">
    <source>
        <dbReference type="EMBL" id="MCY1140474.1"/>
    </source>
</evidence>